<accession>A0AAE0XL09</accession>
<reference evidence="1" key="1">
    <citation type="journal article" date="2023" name="Mol. Phylogenet. Evol.">
        <title>Genome-scale phylogeny and comparative genomics of the fungal order Sordariales.</title>
        <authorList>
            <person name="Hensen N."/>
            <person name="Bonometti L."/>
            <person name="Westerberg I."/>
            <person name="Brannstrom I.O."/>
            <person name="Guillou S."/>
            <person name="Cros-Aarteil S."/>
            <person name="Calhoun S."/>
            <person name="Haridas S."/>
            <person name="Kuo A."/>
            <person name="Mondo S."/>
            <person name="Pangilinan J."/>
            <person name="Riley R."/>
            <person name="LaButti K."/>
            <person name="Andreopoulos B."/>
            <person name="Lipzen A."/>
            <person name="Chen C."/>
            <person name="Yan M."/>
            <person name="Daum C."/>
            <person name="Ng V."/>
            <person name="Clum A."/>
            <person name="Steindorff A."/>
            <person name="Ohm R.A."/>
            <person name="Martin F."/>
            <person name="Silar P."/>
            <person name="Natvig D.O."/>
            <person name="Lalanne C."/>
            <person name="Gautier V."/>
            <person name="Ament-Velasquez S.L."/>
            <person name="Kruys A."/>
            <person name="Hutchinson M.I."/>
            <person name="Powell A.J."/>
            <person name="Barry K."/>
            <person name="Miller A.N."/>
            <person name="Grigoriev I.V."/>
            <person name="Debuchy R."/>
            <person name="Gladieux P."/>
            <person name="Hiltunen Thoren M."/>
            <person name="Johannesson H."/>
        </authorList>
    </citation>
    <scope>NUCLEOTIDE SEQUENCE</scope>
    <source>
        <strain evidence="1">CBS 314.62</strain>
    </source>
</reference>
<gene>
    <name evidence="1" type="ORF">B0T22DRAFT_100241</name>
</gene>
<evidence type="ECO:0000313" key="2">
    <source>
        <dbReference type="Proteomes" id="UP001270362"/>
    </source>
</evidence>
<name>A0AAE0XL09_9PEZI</name>
<evidence type="ECO:0000313" key="1">
    <source>
        <dbReference type="EMBL" id="KAK3695265.1"/>
    </source>
</evidence>
<organism evidence="1 2">
    <name type="scientific">Podospora appendiculata</name>
    <dbReference type="NCBI Taxonomy" id="314037"/>
    <lineage>
        <taxon>Eukaryota</taxon>
        <taxon>Fungi</taxon>
        <taxon>Dikarya</taxon>
        <taxon>Ascomycota</taxon>
        <taxon>Pezizomycotina</taxon>
        <taxon>Sordariomycetes</taxon>
        <taxon>Sordariomycetidae</taxon>
        <taxon>Sordariales</taxon>
        <taxon>Podosporaceae</taxon>
        <taxon>Podospora</taxon>
    </lineage>
</organism>
<dbReference type="AlphaFoldDB" id="A0AAE0XL09"/>
<proteinExistence type="predicted"/>
<keyword evidence="2" id="KW-1185">Reference proteome</keyword>
<sequence>MHQYAQLLSSILSLGPILHLSQAPGHRRRVPSKNSSYVILRREKEDARRWTQLTPRCFSHLQHVSWLVRWTGSRVAVQTNVGLIGVCLDDPPRSI</sequence>
<dbReference type="EMBL" id="JAULSO010000001">
    <property type="protein sequence ID" value="KAK3695265.1"/>
    <property type="molecule type" value="Genomic_DNA"/>
</dbReference>
<dbReference type="Proteomes" id="UP001270362">
    <property type="component" value="Unassembled WGS sequence"/>
</dbReference>
<reference evidence="1" key="2">
    <citation type="submission" date="2023-06" db="EMBL/GenBank/DDBJ databases">
        <authorList>
            <consortium name="Lawrence Berkeley National Laboratory"/>
            <person name="Haridas S."/>
            <person name="Hensen N."/>
            <person name="Bonometti L."/>
            <person name="Westerberg I."/>
            <person name="Brannstrom I.O."/>
            <person name="Guillou S."/>
            <person name="Cros-Aarteil S."/>
            <person name="Calhoun S."/>
            <person name="Kuo A."/>
            <person name="Mondo S."/>
            <person name="Pangilinan J."/>
            <person name="Riley R."/>
            <person name="Labutti K."/>
            <person name="Andreopoulos B."/>
            <person name="Lipzen A."/>
            <person name="Chen C."/>
            <person name="Yanf M."/>
            <person name="Daum C."/>
            <person name="Ng V."/>
            <person name="Clum A."/>
            <person name="Steindorff A."/>
            <person name="Ohm R."/>
            <person name="Martin F."/>
            <person name="Silar P."/>
            <person name="Natvig D."/>
            <person name="Lalanne C."/>
            <person name="Gautier V."/>
            <person name="Ament-Velasquez S.L."/>
            <person name="Kruys A."/>
            <person name="Hutchinson M.I."/>
            <person name="Powell A.J."/>
            <person name="Barry K."/>
            <person name="Miller A.N."/>
            <person name="Grigoriev I.V."/>
            <person name="Debuchy R."/>
            <person name="Gladieux P."/>
            <person name="Thoren M.H."/>
            <person name="Johannesson H."/>
        </authorList>
    </citation>
    <scope>NUCLEOTIDE SEQUENCE</scope>
    <source>
        <strain evidence="1">CBS 314.62</strain>
    </source>
</reference>
<protein>
    <submittedName>
        <fullName evidence="1">Uncharacterized protein</fullName>
    </submittedName>
</protein>
<comment type="caution">
    <text evidence="1">The sequence shown here is derived from an EMBL/GenBank/DDBJ whole genome shotgun (WGS) entry which is preliminary data.</text>
</comment>